<dbReference type="InterPro" id="IPR036047">
    <property type="entry name" value="F-box-like_dom_sf"/>
</dbReference>
<evidence type="ECO:0000313" key="1">
    <source>
        <dbReference type="EMBL" id="KAF9580585.1"/>
    </source>
</evidence>
<sequence>MIDVIHRPFTHYSFSPAPTIQEHRCSNEPQAKSKECLFVDKFNPTRPEIYGKDLVVQKKRIIPHTQSDIESIPPEIFAIILQFVASPKDFYSLYLTCPNFRAMMSGDSWTRFTMAYISKWSMFINTSQGSQWILFKNVAMNTWAVEQQSSLMVFEEAPLLAQQLQDGPAVNPVHPEKNSSLMMDLTIAKSFLSSWKCRGLPETGRFQNTCSPVSYTDPWTQQTIAAISSVESKARTTG</sequence>
<evidence type="ECO:0008006" key="3">
    <source>
        <dbReference type="Google" id="ProtNLM"/>
    </source>
</evidence>
<protein>
    <recommendedName>
        <fullName evidence="3">F-box domain-containing protein</fullName>
    </recommendedName>
</protein>
<dbReference type="SUPFAM" id="SSF81383">
    <property type="entry name" value="F-box domain"/>
    <property type="match status" value="1"/>
</dbReference>
<keyword evidence="2" id="KW-1185">Reference proteome</keyword>
<proteinExistence type="predicted"/>
<evidence type="ECO:0000313" key="2">
    <source>
        <dbReference type="Proteomes" id="UP000780801"/>
    </source>
</evidence>
<dbReference type="Proteomes" id="UP000780801">
    <property type="component" value="Unassembled WGS sequence"/>
</dbReference>
<dbReference type="AlphaFoldDB" id="A0A9P6KDC3"/>
<accession>A0A9P6KDC3</accession>
<gene>
    <name evidence="1" type="ORF">BGW38_002700</name>
</gene>
<reference evidence="1" key="1">
    <citation type="journal article" date="2020" name="Fungal Divers.">
        <title>Resolving the Mortierellaceae phylogeny through synthesis of multi-gene phylogenetics and phylogenomics.</title>
        <authorList>
            <person name="Vandepol N."/>
            <person name="Liber J."/>
            <person name="Desiro A."/>
            <person name="Na H."/>
            <person name="Kennedy M."/>
            <person name="Barry K."/>
            <person name="Grigoriev I.V."/>
            <person name="Miller A.N."/>
            <person name="O'Donnell K."/>
            <person name="Stajich J.E."/>
            <person name="Bonito G."/>
        </authorList>
    </citation>
    <scope>NUCLEOTIDE SEQUENCE</scope>
    <source>
        <strain evidence="1">KOD1015</strain>
    </source>
</reference>
<organism evidence="1 2">
    <name type="scientific">Lunasporangiospora selenospora</name>
    <dbReference type="NCBI Taxonomy" id="979761"/>
    <lineage>
        <taxon>Eukaryota</taxon>
        <taxon>Fungi</taxon>
        <taxon>Fungi incertae sedis</taxon>
        <taxon>Mucoromycota</taxon>
        <taxon>Mortierellomycotina</taxon>
        <taxon>Mortierellomycetes</taxon>
        <taxon>Mortierellales</taxon>
        <taxon>Mortierellaceae</taxon>
        <taxon>Lunasporangiospora</taxon>
    </lineage>
</organism>
<dbReference type="EMBL" id="JAABOA010001969">
    <property type="protein sequence ID" value="KAF9580585.1"/>
    <property type="molecule type" value="Genomic_DNA"/>
</dbReference>
<name>A0A9P6KDC3_9FUNG</name>
<comment type="caution">
    <text evidence="1">The sequence shown here is derived from an EMBL/GenBank/DDBJ whole genome shotgun (WGS) entry which is preliminary data.</text>
</comment>